<dbReference type="GO" id="GO:0005737">
    <property type="term" value="C:cytoplasm"/>
    <property type="evidence" value="ECO:0007669"/>
    <property type="project" value="UniProtKB-SubCell"/>
</dbReference>
<evidence type="ECO:0000256" key="15">
    <source>
        <dbReference type="ARBA" id="ARBA00022842"/>
    </source>
</evidence>
<keyword evidence="15" id="KW-0460">Magnesium</keyword>
<keyword evidence="6" id="KW-0963">Cytoplasm</keyword>
<evidence type="ECO:0000256" key="9">
    <source>
        <dbReference type="ARBA" id="ARBA00022679"/>
    </source>
</evidence>
<feature type="region of interest" description="Disordered" evidence="22">
    <location>
        <begin position="446"/>
        <end position="529"/>
    </location>
</feature>
<evidence type="ECO:0000256" key="20">
    <source>
        <dbReference type="PIRSR" id="PIRSR038147-2"/>
    </source>
</evidence>
<dbReference type="GO" id="GO:0016787">
    <property type="term" value="F:hydrolase activity"/>
    <property type="evidence" value="ECO:0007669"/>
    <property type="project" value="UniProtKB-KW"/>
</dbReference>
<comment type="subcellular location">
    <subcellularLocation>
        <location evidence="2">Cytoplasm</location>
    </subcellularLocation>
</comment>
<evidence type="ECO:0000256" key="6">
    <source>
        <dbReference type="ARBA" id="ARBA00022490"/>
    </source>
</evidence>
<dbReference type="InterPro" id="IPR051272">
    <property type="entry name" value="RIO-type_Ser/Thr_kinase"/>
</dbReference>
<evidence type="ECO:0000256" key="13">
    <source>
        <dbReference type="ARBA" id="ARBA00022801"/>
    </source>
</evidence>
<evidence type="ECO:0000256" key="1">
    <source>
        <dbReference type="ARBA" id="ARBA00001946"/>
    </source>
</evidence>
<name>A0AAW2HL25_9NEOP</name>
<evidence type="ECO:0000256" key="18">
    <source>
        <dbReference type="PIRNR" id="PIRNR038147"/>
    </source>
</evidence>
<dbReference type="PIRSF" id="PIRSF038147">
    <property type="entry name" value="Ser/Thr_PK_RIO1"/>
    <property type="match status" value="1"/>
</dbReference>
<evidence type="ECO:0000259" key="23">
    <source>
        <dbReference type="SMART" id="SM00090"/>
    </source>
</evidence>
<dbReference type="EC" id="2.7.11.1" evidence="4 18"/>
<evidence type="ECO:0000256" key="21">
    <source>
        <dbReference type="PIRSR" id="PIRSR038147-3"/>
    </source>
</evidence>
<evidence type="ECO:0000256" key="4">
    <source>
        <dbReference type="ARBA" id="ARBA00012513"/>
    </source>
</evidence>
<keyword evidence="14 18" id="KW-0067">ATP-binding</keyword>
<dbReference type="InterPro" id="IPR018935">
    <property type="entry name" value="RIO_kinase_CS"/>
</dbReference>
<dbReference type="PANTHER" id="PTHR45723">
    <property type="entry name" value="SERINE/THREONINE-PROTEIN KINASE RIO1"/>
    <property type="match status" value="1"/>
</dbReference>
<dbReference type="InterPro" id="IPR018934">
    <property type="entry name" value="RIO_dom"/>
</dbReference>
<feature type="region of interest" description="Disordered" evidence="22">
    <location>
        <begin position="1"/>
        <end position="98"/>
    </location>
</feature>
<keyword evidence="9 18" id="KW-0808">Transferase</keyword>
<evidence type="ECO:0000256" key="17">
    <source>
        <dbReference type="ARBA" id="ARBA00048679"/>
    </source>
</evidence>
<comment type="catalytic activity">
    <reaction evidence="16 18">
        <text>L-threonyl-[protein] + ATP = O-phospho-L-threonyl-[protein] + ADP + H(+)</text>
        <dbReference type="Rhea" id="RHEA:46608"/>
        <dbReference type="Rhea" id="RHEA-COMP:11060"/>
        <dbReference type="Rhea" id="RHEA-COMP:11605"/>
        <dbReference type="ChEBI" id="CHEBI:15378"/>
        <dbReference type="ChEBI" id="CHEBI:30013"/>
        <dbReference type="ChEBI" id="CHEBI:30616"/>
        <dbReference type="ChEBI" id="CHEBI:61977"/>
        <dbReference type="ChEBI" id="CHEBI:456216"/>
        <dbReference type="EC" id="2.7.11.1"/>
    </reaction>
</comment>
<evidence type="ECO:0000256" key="14">
    <source>
        <dbReference type="ARBA" id="ARBA00022840"/>
    </source>
</evidence>
<dbReference type="CDD" id="cd05147">
    <property type="entry name" value="RIO1_euk"/>
    <property type="match status" value="1"/>
</dbReference>
<dbReference type="InterPro" id="IPR017407">
    <property type="entry name" value="Ser/Thr_kinase_Rio1"/>
</dbReference>
<evidence type="ECO:0000256" key="12">
    <source>
        <dbReference type="ARBA" id="ARBA00022777"/>
    </source>
</evidence>
<dbReference type="Gene3D" id="1.10.510.10">
    <property type="entry name" value="Transferase(Phosphotransferase) domain 1"/>
    <property type="match status" value="1"/>
</dbReference>
<feature type="binding site" evidence="20">
    <location>
        <position position="195"/>
    </location>
    <ligand>
        <name>ATP</name>
        <dbReference type="ChEBI" id="CHEBI:30616"/>
    </ligand>
</feature>
<feature type="compositionally biased region" description="Basic and acidic residues" evidence="22">
    <location>
        <begin position="25"/>
        <end position="36"/>
    </location>
</feature>
<feature type="domain" description="RIO kinase" evidence="23">
    <location>
        <begin position="138"/>
        <end position="374"/>
    </location>
</feature>
<comment type="similarity">
    <text evidence="3 18">Belongs to the protein kinase superfamily. RIO-type Ser/Thr kinase family.</text>
</comment>
<keyword evidence="11 18" id="KW-0547">Nucleotide-binding</keyword>
<feature type="binding site" evidence="20">
    <location>
        <position position="267"/>
    </location>
    <ligand>
        <name>ATP</name>
        <dbReference type="ChEBI" id="CHEBI:30616"/>
    </ligand>
</feature>
<keyword evidence="12 18" id="KW-0418">Kinase</keyword>
<keyword evidence="7" id="KW-0690">Ribosome biogenesis</keyword>
<evidence type="ECO:0000256" key="19">
    <source>
        <dbReference type="PIRSR" id="PIRSR038147-1"/>
    </source>
</evidence>
<accession>A0AAW2HL25</accession>
<dbReference type="SMART" id="SM00090">
    <property type="entry name" value="RIO"/>
    <property type="match status" value="1"/>
</dbReference>
<sequence>MTEVEGQFSDAEEDSSPALNGGSKVEVEIKNVDSEPHVTTNTKKQVRWEDNWNEELDDSEESGNESFNEEEWSYKKDRPINPQKQHLNPQRSSDGKKHFQPVEKQFEKYMDKININMYEYSRVEEITENGMNRIKVKDKSDRATVEQVMDPRTRMILFKLLNRGTIKQIDGCFSTGKEANVYHAIGANDLHLAVKIYKTSILVFKDRAIYITGEFRFRRGYNKHNPRKMVQTWAEKEMRNLVRFHSAGIPVPQPILLKGHVLLMEFIGKNGWPAQKLKDVEISTSKACQLYRDCLLIMWKIYNVCKLVHADLSEFNILYHDGQLYVIDVSQAVEWNHPYALVFLRSDCANITQFFRKKGVATLTLKHLFSFITDPSLTEKNVEEYLDRAAEKASLSEPTAEELQEDEVFKNSYLPKTLNEVIDFERDIESTKKGDGELIYEKMLGLNCKDEPNSSEESGSSESEDGENSEEEEEEGKSKFVNSRRPRGETPQERNERKKAVKEEKAEKRKTKVKKHVKKRKEKMSRHNK</sequence>
<dbReference type="GO" id="GO:0005524">
    <property type="term" value="F:ATP binding"/>
    <property type="evidence" value="ECO:0007669"/>
    <property type="project" value="UniProtKB-KW"/>
</dbReference>
<dbReference type="GO" id="GO:0042254">
    <property type="term" value="P:ribosome biogenesis"/>
    <property type="evidence" value="ECO:0007669"/>
    <property type="project" value="UniProtKB-KW"/>
</dbReference>
<proteinExistence type="inferred from homology"/>
<evidence type="ECO:0000256" key="22">
    <source>
        <dbReference type="SAM" id="MobiDB-lite"/>
    </source>
</evidence>
<feature type="compositionally biased region" description="Basic residues" evidence="22">
    <location>
        <begin position="508"/>
        <end position="529"/>
    </location>
</feature>
<dbReference type="Gene3D" id="3.30.200.20">
    <property type="entry name" value="Phosphorylase Kinase, domain 1"/>
    <property type="match status" value="1"/>
</dbReference>
<evidence type="ECO:0000256" key="5">
    <source>
        <dbReference type="ARBA" id="ARBA00016038"/>
    </source>
</evidence>
<feature type="compositionally biased region" description="Polar residues" evidence="22">
    <location>
        <begin position="82"/>
        <end position="92"/>
    </location>
</feature>
<dbReference type="SUPFAM" id="SSF56112">
    <property type="entry name" value="Protein kinase-like (PK-like)"/>
    <property type="match status" value="1"/>
</dbReference>
<comment type="catalytic activity">
    <reaction evidence="17 18">
        <text>L-seryl-[protein] + ATP = O-phospho-L-seryl-[protein] + ADP + H(+)</text>
        <dbReference type="Rhea" id="RHEA:17989"/>
        <dbReference type="Rhea" id="RHEA-COMP:9863"/>
        <dbReference type="Rhea" id="RHEA-COMP:11604"/>
        <dbReference type="ChEBI" id="CHEBI:15378"/>
        <dbReference type="ChEBI" id="CHEBI:29999"/>
        <dbReference type="ChEBI" id="CHEBI:30616"/>
        <dbReference type="ChEBI" id="CHEBI:83421"/>
        <dbReference type="ChEBI" id="CHEBI:456216"/>
        <dbReference type="EC" id="2.7.11.1"/>
    </reaction>
</comment>
<feature type="compositionally biased region" description="Acidic residues" evidence="22">
    <location>
        <begin position="51"/>
        <end position="71"/>
    </location>
</feature>
<organism evidence="24">
    <name type="scientific">Menopon gallinae</name>
    <name type="common">poultry shaft louse</name>
    <dbReference type="NCBI Taxonomy" id="328185"/>
    <lineage>
        <taxon>Eukaryota</taxon>
        <taxon>Metazoa</taxon>
        <taxon>Ecdysozoa</taxon>
        <taxon>Arthropoda</taxon>
        <taxon>Hexapoda</taxon>
        <taxon>Insecta</taxon>
        <taxon>Pterygota</taxon>
        <taxon>Neoptera</taxon>
        <taxon>Paraneoptera</taxon>
        <taxon>Psocodea</taxon>
        <taxon>Troctomorpha</taxon>
        <taxon>Phthiraptera</taxon>
        <taxon>Amblycera</taxon>
        <taxon>Menoponidae</taxon>
        <taxon>Menopon</taxon>
    </lineage>
</organism>
<evidence type="ECO:0000313" key="24">
    <source>
        <dbReference type="EMBL" id="KAL0270507.1"/>
    </source>
</evidence>
<feature type="active site" description="4-aspartylphosphate intermediate" evidence="19">
    <location>
        <position position="328"/>
    </location>
</feature>
<keyword evidence="13" id="KW-0378">Hydrolase</keyword>
<evidence type="ECO:0000256" key="8">
    <source>
        <dbReference type="ARBA" id="ARBA00022527"/>
    </source>
</evidence>
<dbReference type="GO" id="GO:0046872">
    <property type="term" value="F:metal ion binding"/>
    <property type="evidence" value="ECO:0007669"/>
    <property type="project" value="UniProtKB-KW"/>
</dbReference>
<dbReference type="InterPro" id="IPR000687">
    <property type="entry name" value="RIO_kinase"/>
</dbReference>
<comment type="caution">
    <text evidence="24">The sequence shown here is derived from an EMBL/GenBank/DDBJ whole genome shotgun (WGS) entry which is preliminary data.</text>
</comment>
<dbReference type="GO" id="GO:0004674">
    <property type="term" value="F:protein serine/threonine kinase activity"/>
    <property type="evidence" value="ECO:0007669"/>
    <property type="project" value="UniProtKB-KW"/>
</dbReference>
<evidence type="ECO:0000256" key="2">
    <source>
        <dbReference type="ARBA" id="ARBA00004496"/>
    </source>
</evidence>
<dbReference type="AlphaFoldDB" id="A0AAW2HL25"/>
<feature type="binding site" evidence="21">
    <location>
        <position position="328"/>
    </location>
    <ligand>
        <name>Mg(2+)</name>
        <dbReference type="ChEBI" id="CHEBI:18420"/>
    </ligand>
</feature>
<evidence type="ECO:0000256" key="11">
    <source>
        <dbReference type="ARBA" id="ARBA00022741"/>
    </source>
</evidence>
<dbReference type="EMBL" id="JARGDH010000004">
    <property type="protein sequence ID" value="KAL0270507.1"/>
    <property type="molecule type" value="Genomic_DNA"/>
</dbReference>
<evidence type="ECO:0000256" key="16">
    <source>
        <dbReference type="ARBA" id="ARBA00047899"/>
    </source>
</evidence>
<dbReference type="Pfam" id="PF01163">
    <property type="entry name" value="RIO1"/>
    <property type="match status" value="1"/>
</dbReference>
<reference evidence="24" key="1">
    <citation type="journal article" date="2024" name="Gigascience">
        <title>Chromosome-level genome of the poultry shaft louse Menopon gallinae provides insight into the host-switching and adaptive evolution of parasitic lice.</title>
        <authorList>
            <person name="Xu Y."/>
            <person name="Ma L."/>
            <person name="Liu S."/>
            <person name="Liang Y."/>
            <person name="Liu Q."/>
            <person name="He Z."/>
            <person name="Tian L."/>
            <person name="Duan Y."/>
            <person name="Cai W."/>
            <person name="Li H."/>
            <person name="Song F."/>
        </authorList>
    </citation>
    <scope>NUCLEOTIDE SEQUENCE</scope>
    <source>
        <strain evidence="24">Cailab_2023a</strain>
    </source>
</reference>
<evidence type="ECO:0000256" key="3">
    <source>
        <dbReference type="ARBA" id="ARBA00009196"/>
    </source>
</evidence>
<dbReference type="InterPro" id="IPR011009">
    <property type="entry name" value="Kinase-like_dom_sf"/>
</dbReference>
<feature type="binding site" evidence="21">
    <location>
        <position position="316"/>
    </location>
    <ligand>
        <name>Mg(2+)</name>
        <dbReference type="ChEBI" id="CHEBI:18420"/>
    </ligand>
</feature>
<dbReference type="PROSITE" id="PS01245">
    <property type="entry name" value="RIO1"/>
    <property type="match status" value="1"/>
</dbReference>
<keyword evidence="10" id="KW-0479">Metal-binding</keyword>
<comment type="cofactor">
    <cofactor evidence="1 21">
        <name>Mg(2+)</name>
        <dbReference type="ChEBI" id="CHEBI:18420"/>
    </cofactor>
</comment>
<keyword evidence="8 18" id="KW-0723">Serine/threonine-protein kinase</keyword>
<dbReference type="FunFam" id="3.30.200.20:FF:000148">
    <property type="entry name" value="Serine/threonine-protein kinase RIO1"/>
    <property type="match status" value="1"/>
</dbReference>
<gene>
    <name evidence="24" type="ORF">PYX00_007899</name>
</gene>
<feature type="compositionally biased region" description="Acidic residues" evidence="22">
    <location>
        <begin position="462"/>
        <end position="475"/>
    </location>
</feature>
<feature type="active site" description="Proton acceptor" evidence="19">
    <location>
        <position position="311"/>
    </location>
</feature>
<protein>
    <recommendedName>
        <fullName evidence="5 18">Serine/threonine-protein kinase RIO1</fullName>
        <ecNumber evidence="4 18">2.7.11.1</ecNumber>
    </recommendedName>
</protein>
<evidence type="ECO:0000256" key="7">
    <source>
        <dbReference type="ARBA" id="ARBA00022517"/>
    </source>
</evidence>
<evidence type="ECO:0000256" key="10">
    <source>
        <dbReference type="ARBA" id="ARBA00022723"/>
    </source>
</evidence>
<feature type="compositionally biased region" description="Basic and acidic residues" evidence="22">
    <location>
        <begin position="486"/>
        <end position="507"/>
    </location>
</feature>